<dbReference type="Proteomes" id="UP000237105">
    <property type="component" value="Unassembled WGS sequence"/>
</dbReference>
<comment type="caution">
    <text evidence="2">The sequence shown here is derived from an EMBL/GenBank/DDBJ whole genome shotgun (WGS) entry which is preliminary data.</text>
</comment>
<sequence length="169" mass="19218">MASKTPLEMYSCRPPIQPNQWSLRLPHPPTCLAVLLLQVPLKTFQIETFQIKFCYVLYCLIAYIFGSLFTNWEAISVFHLTLTNRIQSFHKYLELVPFGSRAPRESQSFANDCHLHTVPPSCQSTVQCKPSSVDELTLTGLAAARALITETKTSENHGWRSSFLAKLHY</sequence>
<dbReference type="EMBL" id="JXTB01000472">
    <property type="protein sequence ID" value="PON39217.1"/>
    <property type="molecule type" value="Genomic_DNA"/>
</dbReference>
<name>A0A2P5ARR5_PARAD</name>
<evidence type="ECO:0000313" key="2">
    <source>
        <dbReference type="EMBL" id="PON39217.1"/>
    </source>
</evidence>
<gene>
    <name evidence="2" type="ORF">PanWU01x14_306670</name>
</gene>
<reference evidence="3" key="1">
    <citation type="submission" date="2016-06" db="EMBL/GenBank/DDBJ databases">
        <title>Parallel loss of symbiosis genes in relatives of nitrogen-fixing non-legume Parasponia.</title>
        <authorList>
            <person name="Van Velzen R."/>
            <person name="Holmer R."/>
            <person name="Bu F."/>
            <person name="Rutten L."/>
            <person name="Van Zeijl A."/>
            <person name="Liu W."/>
            <person name="Santuari L."/>
            <person name="Cao Q."/>
            <person name="Sharma T."/>
            <person name="Shen D."/>
            <person name="Roswanjaya Y."/>
            <person name="Wardhani T."/>
            <person name="Kalhor M.S."/>
            <person name="Jansen J."/>
            <person name="Van den Hoogen J."/>
            <person name="Gungor B."/>
            <person name="Hartog M."/>
            <person name="Hontelez J."/>
            <person name="Verver J."/>
            <person name="Yang W.-C."/>
            <person name="Schijlen E."/>
            <person name="Repin R."/>
            <person name="Schilthuizen M."/>
            <person name="Schranz E."/>
            <person name="Heidstra R."/>
            <person name="Miyata K."/>
            <person name="Fedorova E."/>
            <person name="Kohlen W."/>
            <person name="Bisseling T."/>
            <person name="Smit S."/>
            <person name="Geurts R."/>
        </authorList>
    </citation>
    <scope>NUCLEOTIDE SEQUENCE [LARGE SCALE GENOMIC DNA]</scope>
    <source>
        <strain evidence="3">cv. WU1-14</strain>
    </source>
</reference>
<keyword evidence="1" id="KW-1133">Transmembrane helix</keyword>
<keyword evidence="1" id="KW-0812">Transmembrane</keyword>
<accession>A0A2P5ARR5</accession>
<organism evidence="2 3">
    <name type="scientific">Parasponia andersonii</name>
    <name type="common">Sponia andersonii</name>
    <dbReference type="NCBI Taxonomy" id="3476"/>
    <lineage>
        <taxon>Eukaryota</taxon>
        <taxon>Viridiplantae</taxon>
        <taxon>Streptophyta</taxon>
        <taxon>Embryophyta</taxon>
        <taxon>Tracheophyta</taxon>
        <taxon>Spermatophyta</taxon>
        <taxon>Magnoliopsida</taxon>
        <taxon>eudicotyledons</taxon>
        <taxon>Gunneridae</taxon>
        <taxon>Pentapetalae</taxon>
        <taxon>rosids</taxon>
        <taxon>fabids</taxon>
        <taxon>Rosales</taxon>
        <taxon>Cannabaceae</taxon>
        <taxon>Parasponia</taxon>
    </lineage>
</organism>
<dbReference type="AlphaFoldDB" id="A0A2P5ARR5"/>
<keyword evidence="3" id="KW-1185">Reference proteome</keyword>
<feature type="transmembrane region" description="Helical" evidence="1">
    <location>
        <begin position="53"/>
        <end position="72"/>
    </location>
</feature>
<keyword evidence="1" id="KW-0472">Membrane</keyword>
<protein>
    <submittedName>
        <fullName evidence="2">Uncharacterized protein</fullName>
    </submittedName>
</protein>
<evidence type="ECO:0000256" key="1">
    <source>
        <dbReference type="SAM" id="Phobius"/>
    </source>
</evidence>
<evidence type="ECO:0000313" key="3">
    <source>
        <dbReference type="Proteomes" id="UP000237105"/>
    </source>
</evidence>
<proteinExistence type="predicted"/>